<dbReference type="PANTHER" id="PTHR43329">
    <property type="entry name" value="EPOXIDE HYDROLASE"/>
    <property type="match status" value="1"/>
</dbReference>
<keyword evidence="1 3" id="KW-0378">Hydrolase</keyword>
<dbReference type="Gene3D" id="3.40.50.1820">
    <property type="entry name" value="alpha/beta hydrolase"/>
    <property type="match status" value="1"/>
</dbReference>
<evidence type="ECO:0000256" key="1">
    <source>
        <dbReference type="ARBA" id="ARBA00022801"/>
    </source>
</evidence>
<proteinExistence type="predicted"/>
<name>A0A2P2GPY8_STREW</name>
<dbReference type="AlphaFoldDB" id="A0A2P2GPY8"/>
<reference evidence="3 4" key="1">
    <citation type="submission" date="2015-05" db="EMBL/GenBank/DDBJ databases">
        <title>Draft Genome assembly of Streptomyces showdoensis.</title>
        <authorList>
            <person name="Thapa K.K."/>
            <person name="Metsa-Ketela M."/>
        </authorList>
    </citation>
    <scope>NUCLEOTIDE SEQUENCE [LARGE SCALE GENOMIC DNA]</scope>
    <source>
        <strain evidence="3 4">ATCC 15227</strain>
    </source>
</reference>
<dbReference type="EMBL" id="LAQS01000021">
    <property type="protein sequence ID" value="KKZ72955.1"/>
    <property type="molecule type" value="Genomic_DNA"/>
</dbReference>
<gene>
    <name evidence="3" type="ORF">VO63_15550</name>
</gene>
<dbReference type="Pfam" id="PF00561">
    <property type="entry name" value="Abhydrolase_1"/>
    <property type="match status" value="1"/>
</dbReference>
<feature type="domain" description="AB hydrolase-1" evidence="2">
    <location>
        <begin position="33"/>
        <end position="275"/>
    </location>
</feature>
<organism evidence="3 4">
    <name type="scientific">Streptomyces showdoensis</name>
    <dbReference type="NCBI Taxonomy" id="68268"/>
    <lineage>
        <taxon>Bacteria</taxon>
        <taxon>Bacillati</taxon>
        <taxon>Actinomycetota</taxon>
        <taxon>Actinomycetes</taxon>
        <taxon>Kitasatosporales</taxon>
        <taxon>Streptomycetaceae</taxon>
        <taxon>Streptomyces</taxon>
    </lineage>
</organism>
<comment type="caution">
    <text evidence="3">The sequence shown here is derived from an EMBL/GenBank/DDBJ whole genome shotgun (WGS) entry which is preliminary data.</text>
</comment>
<dbReference type="RefSeq" id="WP_046908362.1">
    <property type="nucleotide sequence ID" value="NZ_BAAAXG010000028.1"/>
</dbReference>
<dbReference type="SUPFAM" id="SSF53474">
    <property type="entry name" value="alpha/beta-Hydrolases"/>
    <property type="match status" value="1"/>
</dbReference>
<accession>A0A2P2GPY8</accession>
<evidence type="ECO:0000313" key="3">
    <source>
        <dbReference type="EMBL" id="KKZ72955.1"/>
    </source>
</evidence>
<dbReference type="InterPro" id="IPR000639">
    <property type="entry name" value="Epox_hydrolase-like"/>
</dbReference>
<dbReference type="InterPro" id="IPR000073">
    <property type="entry name" value="AB_hydrolase_1"/>
</dbReference>
<evidence type="ECO:0000313" key="4">
    <source>
        <dbReference type="Proteomes" id="UP000265325"/>
    </source>
</evidence>
<dbReference type="Proteomes" id="UP000265325">
    <property type="component" value="Unassembled WGS sequence"/>
</dbReference>
<sequence length="290" mass="31960">MSPCRTGFRERGVVMRVELSDVTLDVEVSGEGPAVLLVHGFPDAHDLWRHQVPVLNAAGYRTVAPTLRGFGASDRPEGGPEAYSPAASAADLVELLGRLEIDRAHVVGHDWGSGIVQGLAQVRPDLVRSLSLLSVGHFGAIRDAGWEQRQRSWYMLLFQLPEVAENWLSHDDFAHLRDMLGEHPDAEAVLERLRVPGALTAALNIYRSGVPAEVQFAPVLPLPRLPEELPVLGVWSSGDRFLTEAQMTGTAAYVAGSWRYERVEDAGHWLQLDQPERVNELLLSFLKENG</sequence>
<evidence type="ECO:0000259" key="2">
    <source>
        <dbReference type="Pfam" id="PF00561"/>
    </source>
</evidence>
<protein>
    <submittedName>
        <fullName evidence="3">Alpha/beta hydrolase</fullName>
    </submittedName>
</protein>
<dbReference type="PRINTS" id="PR00412">
    <property type="entry name" value="EPOXHYDRLASE"/>
</dbReference>
<dbReference type="GO" id="GO:0016787">
    <property type="term" value="F:hydrolase activity"/>
    <property type="evidence" value="ECO:0007669"/>
    <property type="project" value="UniProtKB-KW"/>
</dbReference>
<keyword evidence="4" id="KW-1185">Reference proteome</keyword>
<dbReference type="PRINTS" id="PR00111">
    <property type="entry name" value="ABHYDROLASE"/>
</dbReference>
<dbReference type="InterPro" id="IPR029058">
    <property type="entry name" value="AB_hydrolase_fold"/>
</dbReference>